<dbReference type="CDD" id="cd16442">
    <property type="entry name" value="BPL"/>
    <property type="match status" value="1"/>
</dbReference>
<dbReference type="InterPro" id="IPR004143">
    <property type="entry name" value="BPL_LPL_catalytic"/>
</dbReference>
<proteinExistence type="predicted"/>
<keyword evidence="1 3" id="KW-0436">Ligase</keyword>
<feature type="domain" description="BPL/LPL catalytic" evidence="2">
    <location>
        <begin position="1"/>
        <end position="178"/>
    </location>
</feature>
<dbReference type="EMBL" id="MQUA01000013">
    <property type="protein sequence ID" value="PQB06272.1"/>
    <property type="molecule type" value="Genomic_DNA"/>
</dbReference>
<dbReference type="PANTHER" id="PTHR12835">
    <property type="entry name" value="BIOTIN PROTEIN LIGASE"/>
    <property type="match status" value="1"/>
</dbReference>
<comment type="caution">
    <text evidence="3">The sequence shown here is derived from an EMBL/GenBank/DDBJ whole genome shotgun (WGS) entry which is preliminary data.</text>
</comment>
<evidence type="ECO:0000313" key="4">
    <source>
        <dbReference type="Proteomes" id="UP000239522"/>
    </source>
</evidence>
<dbReference type="Pfam" id="PF03099">
    <property type="entry name" value="BPL_LplA_LipB"/>
    <property type="match status" value="1"/>
</dbReference>
<accession>A0A2S7KUE9</accession>
<dbReference type="Gene3D" id="3.30.930.10">
    <property type="entry name" value="Bira Bifunctional Protein, Domain 2"/>
    <property type="match status" value="1"/>
</dbReference>
<dbReference type="RefSeq" id="WP_104808524.1">
    <property type="nucleotide sequence ID" value="NZ_MQUA01000013.1"/>
</dbReference>
<evidence type="ECO:0000259" key="2">
    <source>
        <dbReference type="PROSITE" id="PS51733"/>
    </source>
</evidence>
<dbReference type="GO" id="GO:0005737">
    <property type="term" value="C:cytoplasm"/>
    <property type="evidence" value="ECO:0007669"/>
    <property type="project" value="TreeGrafter"/>
</dbReference>
<protein>
    <submittedName>
        <fullName evidence="3">Biotin--[acetyl-CoA-carboxylase] ligase</fullName>
    </submittedName>
</protein>
<organism evidence="3 4">
    <name type="scientific">Polaribacter filamentus</name>
    <dbReference type="NCBI Taxonomy" id="53483"/>
    <lineage>
        <taxon>Bacteria</taxon>
        <taxon>Pseudomonadati</taxon>
        <taxon>Bacteroidota</taxon>
        <taxon>Flavobacteriia</taxon>
        <taxon>Flavobacteriales</taxon>
        <taxon>Flavobacteriaceae</taxon>
    </lineage>
</organism>
<reference evidence="3 4" key="1">
    <citation type="submission" date="2016-11" db="EMBL/GenBank/DDBJ databases">
        <title>Trade-off between light-utilization and light-protection in marine flavobacteria.</title>
        <authorList>
            <person name="Kumagai Y."/>
        </authorList>
    </citation>
    <scope>NUCLEOTIDE SEQUENCE [LARGE SCALE GENOMIC DNA]</scope>
    <source>
        <strain evidence="3 4">ATCC 700397</strain>
    </source>
</reference>
<sequence>MKIIKLNATNSTNSFLKELGQDTALENFTIVVTNEQKKGRGQQDSQWVSEPFKNLTFSVFTNEFDLEIRHQKYLNFAISLALFNTLSSHKIPNLSIKWPNDILSANKKICGILIENNIKGPKINSSIIGVGLNVNQERFLDSLNNVSSLKNICNLEFDLDLLLLEIIKNLKKTIHLLLLNEYLKLETDYLNALYKKNIPAMFKDKNGLLFMGKIIGVSKYGSLQLELEDETIKEFGVKEISFL</sequence>
<dbReference type="InterPro" id="IPR004408">
    <property type="entry name" value="Biotin_CoA_COase_ligase"/>
</dbReference>
<dbReference type="AlphaFoldDB" id="A0A2S7KUE9"/>
<gene>
    <name evidence="3" type="ORF">BST83_03060</name>
</gene>
<dbReference type="SUPFAM" id="SSF55681">
    <property type="entry name" value="Class II aaRS and biotin synthetases"/>
    <property type="match status" value="1"/>
</dbReference>
<name>A0A2S7KUE9_9FLAO</name>
<dbReference type="OrthoDB" id="9807064at2"/>
<evidence type="ECO:0000256" key="1">
    <source>
        <dbReference type="ARBA" id="ARBA00022598"/>
    </source>
</evidence>
<evidence type="ECO:0000313" key="3">
    <source>
        <dbReference type="EMBL" id="PQB06272.1"/>
    </source>
</evidence>
<dbReference type="PANTHER" id="PTHR12835:SF5">
    <property type="entry name" value="BIOTIN--PROTEIN LIGASE"/>
    <property type="match status" value="1"/>
</dbReference>
<dbReference type="GO" id="GO:0004077">
    <property type="term" value="F:biotin--[biotin carboxyl-carrier protein] ligase activity"/>
    <property type="evidence" value="ECO:0007669"/>
    <property type="project" value="InterPro"/>
</dbReference>
<dbReference type="Proteomes" id="UP000239522">
    <property type="component" value="Unassembled WGS sequence"/>
</dbReference>
<dbReference type="PROSITE" id="PS51733">
    <property type="entry name" value="BPL_LPL_CATALYTIC"/>
    <property type="match status" value="1"/>
</dbReference>
<dbReference type="NCBIfam" id="TIGR00121">
    <property type="entry name" value="birA_ligase"/>
    <property type="match status" value="1"/>
</dbReference>
<dbReference type="InterPro" id="IPR045864">
    <property type="entry name" value="aa-tRNA-synth_II/BPL/LPL"/>
</dbReference>
<keyword evidence="4" id="KW-1185">Reference proteome</keyword>